<evidence type="ECO:0000313" key="2">
    <source>
        <dbReference type="Proteomes" id="UP000009168"/>
    </source>
</evidence>
<dbReference type="InParanoid" id="W7XJQ3"/>
<dbReference type="KEGG" id="tet:TTHERM_000121033"/>
<dbReference type="AlphaFoldDB" id="W7XJQ3"/>
<name>W7XJQ3_TETTS</name>
<proteinExistence type="predicted"/>
<keyword evidence="2" id="KW-1185">Reference proteome</keyword>
<reference evidence="2" key="1">
    <citation type="journal article" date="2006" name="PLoS Biol.">
        <title>Macronuclear genome sequence of the ciliate Tetrahymena thermophila, a model eukaryote.</title>
        <authorList>
            <person name="Eisen J.A."/>
            <person name="Coyne R.S."/>
            <person name="Wu M."/>
            <person name="Wu D."/>
            <person name="Thiagarajan M."/>
            <person name="Wortman J.R."/>
            <person name="Badger J.H."/>
            <person name="Ren Q."/>
            <person name="Amedeo P."/>
            <person name="Jones K.M."/>
            <person name="Tallon L.J."/>
            <person name="Delcher A.L."/>
            <person name="Salzberg S.L."/>
            <person name="Silva J.C."/>
            <person name="Haas B.J."/>
            <person name="Majoros W.H."/>
            <person name="Farzad M."/>
            <person name="Carlton J.M."/>
            <person name="Smith R.K. Jr."/>
            <person name="Garg J."/>
            <person name="Pearlman R.E."/>
            <person name="Karrer K.M."/>
            <person name="Sun L."/>
            <person name="Manning G."/>
            <person name="Elde N.C."/>
            <person name="Turkewitz A.P."/>
            <person name="Asai D.J."/>
            <person name="Wilkes D.E."/>
            <person name="Wang Y."/>
            <person name="Cai H."/>
            <person name="Collins K."/>
            <person name="Stewart B.A."/>
            <person name="Lee S.R."/>
            <person name="Wilamowska K."/>
            <person name="Weinberg Z."/>
            <person name="Ruzzo W.L."/>
            <person name="Wloga D."/>
            <person name="Gaertig J."/>
            <person name="Frankel J."/>
            <person name="Tsao C.-C."/>
            <person name="Gorovsky M.A."/>
            <person name="Keeling P.J."/>
            <person name="Waller R.F."/>
            <person name="Patron N.J."/>
            <person name="Cherry J.M."/>
            <person name="Stover N.A."/>
            <person name="Krieger C.J."/>
            <person name="del Toro C."/>
            <person name="Ryder H.F."/>
            <person name="Williamson S.C."/>
            <person name="Barbeau R.A."/>
            <person name="Hamilton E.P."/>
            <person name="Orias E."/>
        </authorList>
    </citation>
    <scope>NUCLEOTIDE SEQUENCE [LARGE SCALE GENOMIC DNA]</scope>
    <source>
        <strain evidence="2">SB210</strain>
    </source>
</reference>
<accession>W7XJQ3</accession>
<organism evidence="1 2">
    <name type="scientific">Tetrahymena thermophila (strain SB210)</name>
    <dbReference type="NCBI Taxonomy" id="312017"/>
    <lineage>
        <taxon>Eukaryota</taxon>
        <taxon>Sar</taxon>
        <taxon>Alveolata</taxon>
        <taxon>Ciliophora</taxon>
        <taxon>Intramacronucleata</taxon>
        <taxon>Oligohymenophorea</taxon>
        <taxon>Hymenostomatida</taxon>
        <taxon>Tetrahymenina</taxon>
        <taxon>Tetrahymenidae</taxon>
        <taxon>Tetrahymena</taxon>
    </lineage>
</organism>
<dbReference type="GeneID" id="24437362"/>
<evidence type="ECO:0000313" key="1">
    <source>
        <dbReference type="EMBL" id="EWS75796.1"/>
    </source>
</evidence>
<sequence>MKKKNIFISYLVGKNEEYMKQQEMNELMIKKNEKISQIIKHKNKKQIQKNKHKQNKKKQKQINIKSKKLKINKQIKRVNSFVLISFQYLKILQSKTYKLLYQRSSTKFEIKCTFLNQLVIQKEKMSKKNKQLTIKIRLKQLKNICQIKKSIKYNYNYLYFQQVFNLFRYQEYY</sequence>
<protein>
    <submittedName>
        <fullName evidence="1">Uncharacterized protein</fullName>
    </submittedName>
</protein>
<dbReference type="EMBL" id="GG662798">
    <property type="protein sequence ID" value="EWS75796.1"/>
    <property type="molecule type" value="Genomic_DNA"/>
</dbReference>
<dbReference type="Proteomes" id="UP000009168">
    <property type="component" value="Unassembled WGS sequence"/>
</dbReference>
<gene>
    <name evidence="1" type="ORF">TTHERM_000121033</name>
</gene>
<dbReference type="RefSeq" id="XP_012651718.1">
    <property type="nucleotide sequence ID" value="XM_012796264.1"/>
</dbReference>